<feature type="compositionally biased region" description="Acidic residues" evidence="2">
    <location>
        <begin position="1153"/>
        <end position="1167"/>
    </location>
</feature>
<dbReference type="EMBL" id="JARJCM010000008">
    <property type="protein sequence ID" value="KAJ7044202.1"/>
    <property type="molecule type" value="Genomic_DNA"/>
</dbReference>
<gene>
    <name evidence="4" type="ORF">C8F04DRAFT_943075</name>
</gene>
<feature type="domain" description="CxC2-like cysteine cluster KDZ transposase-associated" evidence="3">
    <location>
        <begin position="223"/>
        <end position="334"/>
    </location>
</feature>
<evidence type="ECO:0000313" key="5">
    <source>
        <dbReference type="Proteomes" id="UP001218188"/>
    </source>
</evidence>
<feature type="region of interest" description="Disordered" evidence="2">
    <location>
        <begin position="1"/>
        <end position="27"/>
    </location>
</feature>
<feature type="region of interest" description="Disordered" evidence="2">
    <location>
        <begin position="1112"/>
        <end position="1167"/>
    </location>
</feature>
<evidence type="ECO:0000313" key="4">
    <source>
        <dbReference type="EMBL" id="KAJ7044202.1"/>
    </source>
</evidence>
<comment type="caution">
    <text evidence="4">The sequence shown here is derived from an EMBL/GenBank/DDBJ whole genome shotgun (WGS) entry which is preliminary data.</text>
</comment>
<proteinExistence type="predicted"/>
<dbReference type="InterPro" id="IPR041457">
    <property type="entry name" value="CxC2_KDZ-assoc"/>
</dbReference>
<dbReference type="InterPro" id="IPR040521">
    <property type="entry name" value="KDZ"/>
</dbReference>
<dbReference type="Pfam" id="PF18803">
    <property type="entry name" value="CxC2"/>
    <property type="match status" value="1"/>
</dbReference>
<dbReference type="PANTHER" id="PTHR33104">
    <property type="entry name" value="SI:DKEY-29D5.2"/>
    <property type="match status" value="1"/>
</dbReference>
<feature type="compositionally biased region" description="Basic residues" evidence="2">
    <location>
        <begin position="1"/>
        <end position="10"/>
    </location>
</feature>
<keyword evidence="5" id="KW-1185">Reference proteome</keyword>
<keyword evidence="1" id="KW-0175">Coiled coil</keyword>
<feature type="region of interest" description="Disordered" evidence="2">
    <location>
        <begin position="964"/>
        <end position="992"/>
    </location>
</feature>
<evidence type="ECO:0000259" key="3">
    <source>
        <dbReference type="Pfam" id="PF18803"/>
    </source>
</evidence>
<dbReference type="AlphaFoldDB" id="A0AAD6THV6"/>
<sequence length="1167" mass="132513">MSFRVRRRAKLATDPSSNRTLIEPTQPAIDAPIPTFVDRVSEDRRRVYRKEVPVEPPSPVKRNNAARLALVENADAEARRRACDEPLPFELYRIGGDDDTLDDNGNPDTGVPTLKPIKPSVRLFLPSHLNLLVLKPAPQDKSLSDWRSKVDLFASEYIRLHGRRRVDIDCCPGCGSAAPKIRSRDCHGGALYCEACCVVRHAENPLHRVYCWVPQGFFRKVSLASLGLRVQLGHQVGDKCEAPERGHKEFVVLHTNGIHVVQVDLCGAGCKGALQAGPPEVQLLRARWFPATHEIPRTCATIDLLDQFREETLQAKTTMYDAYRVLERLTNNVGVKPPDRYHEWIRMCREHSHLEMLIQAGRLVAFDSSGAAGTKSGACAVECPACPRPEVNLEEDWEDAPPEEKYKFTLCLAFDACFRLKRRLVSSELKDPGLGTGYAYMVENEPYRDYLRTVTDQKEINTCSGLAALDYANTKFSRGYSSTGVGMCVCARHEFVQPNGVGDLQRGERFSNMDYIFGSVMRHKHPRQPKLCSYDIACVWFKLLKTRMEKMPALVRFDVVMKLMRFVIPKLHIHGHKLLCRLLFSLNLTRGVGQLDGEGIERPWASIGGLASSTREMGPGARHGVLDAQWSSWNWKKLIDIVATLKRRMDKAEAEYARQKEGLDAFSAEQAEYVPAWKARVDEFEERQLNLGANSVFKNDDNPYTVKVIGKTEGEVRLKLGEHDAAEVMKGVPSMHDVTPSKFLAYGLDIEGEQRRIRVQAELKKAETPGMQTELLAMRTALHRRVSRFRKLQSTYTPAALQALGEMAIPEDAVIESMPLLLPSALTVAQRETCAPALAEMEEELRDAQCREALVRLRNQLHIKSRFIIYKGLHSRAQGPNTRSRGLVTRNEMKIRLHSEKYQMSWEALRRLSLDGDPAQVGWQQLKATDVRCMEDEDDLEKKAERMERDGARRLKRKRELMEHGLLPAEADDDDDDAMDLESGPTGRGPENRRQVSWIWTVAGIAGPDADLEDALRIEWSKAYARTSRWKEEIEILGVEYQRVLATFDYEAARWDKRAESVDSTLSWEEVDGARAFARRQAEMYRGLRARGEKTWTEPKLLRGHKRRREQLAMGSEVMDREEDAEDEERDRAEEEEELERAEEEELLRGDVASDEEFLLGGEGDED</sequence>
<dbReference type="Pfam" id="PF18758">
    <property type="entry name" value="KDZ"/>
    <property type="match status" value="1"/>
</dbReference>
<dbReference type="PANTHER" id="PTHR33104:SF2">
    <property type="entry name" value="CXC3 LIKE CYSTEINE CLUSTER DOMAIN-CONTAINING PROTEIN"/>
    <property type="match status" value="1"/>
</dbReference>
<evidence type="ECO:0000256" key="2">
    <source>
        <dbReference type="SAM" id="MobiDB-lite"/>
    </source>
</evidence>
<evidence type="ECO:0000256" key="1">
    <source>
        <dbReference type="SAM" id="Coils"/>
    </source>
</evidence>
<name>A0AAD6THV6_9AGAR</name>
<organism evidence="4 5">
    <name type="scientific">Mycena alexandri</name>
    <dbReference type="NCBI Taxonomy" id="1745969"/>
    <lineage>
        <taxon>Eukaryota</taxon>
        <taxon>Fungi</taxon>
        <taxon>Dikarya</taxon>
        <taxon>Basidiomycota</taxon>
        <taxon>Agaricomycotina</taxon>
        <taxon>Agaricomycetes</taxon>
        <taxon>Agaricomycetidae</taxon>
        <taxon>Agaricales</taxon>
        <taxon>Marasmiineae</taxon>
        <taxon>Mycenaceae</taxon>
        <taxon>Mycena</taxon>
    </lineage>
</organism>
<dbReference type="Proteomes" id="UP001218188">
    <property type="component" value="Unassembled WGS sequence"/>
</dbReference>
<feature type="compositionally biased region" description="Acidic residues" evidence="2">
    <location>
        <begin position="970"/>
        <end position="980"/>
    </location>
</feature>
<accession>A0AAD6THV6</accession>
<protein>
    <recommendedName>
        <fullName evidence="3">CxC2-like cysteine cluster KDZ transposase-associated domain-containing protein</fullName>
    </recommendedName>
</protein>
<feature type="coiled-coil region" evidence="1">
    <location>
        <begin position="635"/>
        <end position="669"/>
    </location>
</feature>
<reference evidence="4" key="1">
    <citation type="submission" date="2023-03" db="EMBL/GenBank/DDBJ databases">
        <title>Massive genome expansion in bonnet fungi (Mycena s.s.) driven by repeated elements and novel gene families across ecological guilds.</title>
        <authorList>
            <consortium name="Lawrence Berkeley National Laboratory"/>
            <person name="Harder C.B."/>
            <person name="Miyauchi S."/>
            <person name="Viragh M."/>
            <person name="Kuo A."/>
            <person name="Thoen E."/>
            <person name="Andreopoulos B."/>
            <person name="Lu D."/>
            <person name="Skrede I."/>
            <person name="Drula E."/>
            <person name="Henrissat B."/>
            <person name="Morin E."/>
            <person name="Kohler A."/>
            <person name="Barry K."/>
            <person name="LaButti K."/>
            <person name="Morin E."/>
            <person name="Salamov A."/>
            <person name="Lipzen A."/>
            <person name="Mereny Z."/>
            <person name="Hegedus B."/>
            <person name="Baldrian P."/>
            <person name="Stursova M."/>
            <person name="Weitz H."/>
            <person name="Taylor A."/>
            <person name="Grigoriev I.V."/>
            <person name="Nagy L.G."/>
            <person name="Martin F."/>
            <person name="Kauserud H."/>
        </authorList>
    </citation>
    <scope>NUCLEOTIDE SEQUENCE</scope>
    <source>
        <strain evidence="4">CBHHK200</strain>
    </source>
</reference>
<feature type="compositionally biased region" description="Acidic residues" evidence="2">
    <location>
        <begin position="1120"/>
        <end position="1146"/>
    </location>
</feature>